<evidence type="ECO:0000313" key="12">
    <source>
        <dbReference type="EMBL" id="CAI8599031.1"/>
    </source>
</evidence>
<accession>A0AAV0ZMG0</accession>
<feature type="transmembrane region" description="Helical" evidence="10">
    <location>
        <begin position="76"/>
        <end position="98"/>
    </location>
</feature>
<dbReference type="Proteomes" id="UP001157006">
    <property type="component" value="Chromosome 2"/>
</dbReference>
<name>A0AAV0ZMG0_VICFA</name>
<dbReference type="EMBL" id="OX451737">
    <property type="protein sequence ID" value="CAI8599031.1"/>
    <property type="molecule type" value="Genomic_DNA"/>
</dbReference>
<dbReference type="InterPro" id="IPR050794">
    <property type="entry name" value="CPA2_transporter"/>
</dbReference>
<dbReference type="PANTHER" id="PTHR32468">
    <property type="entry name" value="CATION/H + ANTIPORTER"/>
    <property type="match status" value="1"/>
</dbReference>
<dbReference type="Gene3D" id="1.20.1530.20">
    <property type="match status" value="1"/>
</dbReference>
<sequence length="301" mass="34351">MGRSQNRKKSVKIFFSGISSSSRSNLLCNKSFEFLSQETRLTKLISQMMTALILGPMVPVLEEYKRIVFPYGSQDTLATITALGYVFFLFETGIKIYFNMIVNTGRKGWVISFFGLIAPMVIGFATRHLTIRNNFENSSLEGDIVIVGHNTTSFAMIVSLLNDLKLLNSELGRLALFVALVGDIFSKKIVTISSTMVNTNHYIPVTMRLGYLFGMVIFILFIYRPVMFWIVEHTPEGKEVKDIYINIVIGTLFLLCWISGQIERGPVFFPFIFGLTTVIRWQNRLFNTGLRFAFFVRKMSR</sequence>
<feature type="transmembrane region" description="Helical" evidence="10">
    <location>
        <begin position="110"/>
        <end position="129"/>
    </location>
</feature>
<protein>
    <recommendedName>
        <fullName evidence="11">Cation/H+ exchanger transmembrane domain-containing protein</fullName>
    </recommendedName>
</protein>
<comment type="subcellular location">
    <subcellularLocation>
        <location evidence="1">Membrane</location>
        <topology evidence="1">Multi-pass membrane protein</topology>
    </subcellularLocation>
</comment>
<feature type="domain" description="Cation/H+ exchanger transmembrane" evidence="11">
    <location>
        <begin position="36"/>
        <end position="261"/>
    </location>
</feature>
<dbReference type="InterPro" id="IPR038770">
    <property type="entry name" value="Na+/solute_symporter_sf"/>
</dbReference>
<evidence type="ECO:0000313" key="13">
    <source>
        <dbReference type="Proteomes" id="UP001157006"/>
    </source>
</evidence>
<evidence type="ECO:0000256" key="9">
    <source>
        <dbReference type="ARBA" id="ARBA00038341"/>
    </source>
</evidence>
<gene>
    <name evidence="12" type="ORF">VFH_II156120</name>
</gene>
<proteinExistence type="inferred from homology"/>
<dbReference type="GO" id="GO:1902600">
    <property type="term" value="P:proton transmembrane transport"/>
    <property type="evidence" value="ECO:0007669"/>
    <property type="project" value="InterPro"/>
</dbReference>
<keyword evidence="4 10" id="KW-0812">Transmembrane</keyword>
<evidence type="ECO:0000256" key="7">
    <source>
        <dbReference type="ARBA" id="ARBA00023065"/>
    </source>
</evidence>
<feature type="transmembrane region" description="Helical" evidence="10">
    <location>
        <begin position="243"/>
        <end position="260"/>
    </location>
</feature>
<dbReference type="GO" id="GO:0015297">
    <property type="term" value="F:antiporter activity"/>
    <property type="evidence" value="ECO:0007669"/>
    <property type="project" value="InterPro"/>
</dbReference>
<comment type="similarity">
    <text evidence="9">Belongs to the monovalent cation:proton antiporter 2 (CPA2) transporter (TC 2.A.37) family. CHX (TC 2.A.37.4) subfamily.</text>
</comment>
<evidence type="ECO:0000256" key="5">
    <source>
        <dbReference type="ARBA" id="ARBA00022958"/>
    </source>
</evidence>
<keyword evidence="13" id="KW-1185">Reference proteome</keyword>
<keyword evidence="8 10" id="KW-0472">Membrane</keyword>
<evidence type="ECO:0000256" key="4">
    <source>
        <dbReference type="ARBA" id="ARBA00022692"/>
    </source>
</evidence>
<evidence type="ECO:0000256" key="6">
    <source>
        <dbReference type="ARBA" id="ARBA00022989"/>
    </source>
</evidence>
<keyword evidence="7" id="KW-0406">Ion transport</keyword>
<keyword evidence="3" id="KW-0633">Potassium transport</keyword>
<evidence type="ECO:0000256" key="1">
    <source>
        <dbReference type="ARBA" id="ARBA00004141"/>
    </source>
</evidence>
<dbReference type="GO" id="GO:0006813">
    <property type="term" value="P:potassium ion transport"/>
    <property type="evidence" value="ECO:0007669"/>
    <property type="project" value="UniProtKB-KW"/>
</dbReference>
<evidence type="ECO:0000259" key="11">
    <source>
        <dbReference type="Pfam" id="PF00999"/>
    </source>
</evidence>
<dbReference type="GO" id="GO:0016020">
    <property type="term" value="C:membrane"/>
    <property type="evidence" value="ECO:0007669"/>
    <property type="project" value="UniProtKB-SubCell"/>
</dbReference>
<reference evidence="12 13" key="1">
    <citation type="submission" date="2023-01" db="EMBL/GenBank/DDBJ databases">
        <authorList>
            <person name="Kreplak J."/>
        </authorList>
    </citation>
    <scope>NUCLEOTIDE SEQUENCE [LARGE SCALE GENOMIC DNA]</scope>
</reference>
<organism evidence="12 13">
    <name type="scientific">Vicia faba</name>
    <name type="common">Broad bean</name>
    <name type="synonym">Faba vulgaris</name>
    <dbReference type="NCBI Taxonomy" id="3906"/>
    <lineage>
        <taxon>Eukaryota</taxon>
        <taxon>Viridiplantae</taxon>
        <taxon>Streptophyta</taxon>
        <taxon>Embryophyta</taxon>
        <taxon>Tracheophyta</taxon>
        <taxon>Spermatophyta</taxon>
        <taxon>Magnoliopsida</taxon>
        <taxon>eudicotyledons</taxon>
        <taxon>Gunneridae</taxon>
        <taxon>Pentapetalae</taxon>
        <taxon>rosids</taxon>
        <taxon>fabids</taxon>
        <taxon>Fabales</taxon>
        <taxon>Fabaceae</taxon>
        <taxon>Papilionoideae</taxon>
        <taxon>50 kb inversion clade</taxon>
        <taxon>NPAAA clade</taxon>
        <taxon>Hologalegina</taxon>
        <taxon>IRL clade</taxon>
        <taxon>Fabeae</taxon>
        <taxon>Vicia</taxon>
    </lineage>
</organism>
<feature type="transmembrane region" description="Helical" evidence="10">
    <location>
        <begin position="209"/>
        <end position="231"/>
    </location>
</feature>
<dbReference type="GO" id="GO:0012505">
    <property type="term" value="C:endomembrane system"/>
    <property type="evidence" value="ECO:0007669"/>
    <property type="project" value="TreeGrafter"/>
</dbReference>
<evidence type="ECO:0000256" key="10">
    <source>
        <dbReference type="SAM" id="Phobius"/>
    </source>
</evidence>
<feature type="transmembrane region" description="Helical" evidence="10">
    <location>
        <begin position="144"/>
        <end position="162"/>
    </location>
</feature>
<dbReference type="Pfam" id="PF00999">
    <property type="entry name" value="Na_H_Exchanger"/>
    <property type="match status" value="1"/>
</dbReference>
<dbReference type="PANTHER" id="PTHR32468:SF97">
    <property type="entry name" value="CATION_H+ EXCHANGER 3"/>
    <property type="match status" value="1"/>
</dbReference>
<keyword evidence="5" id="KW-0630">Potassium</keyword>
<keyword evidence="6 10" id="KW-1133">Transmembrane helix</keyword>
<evidence type="ECO:0000256" key="2">
    <source>
        <dbReference type="ARBA" id="ARBA00022448"/>
    </source>
</evidence>
<dbReference type="GO" id="GO:0006885">
    <property type="term" value="P:regulation of pH"/>
    <property type="evidence" value="ECO:0007669"/>
    <property type="project" value="TreeGrafter"/>
</dbReference>
<evidence type="ECO:0000256" key="3">
    <source>
        <dbReference type="ARBA" id="ARBA00022538"/>
    </source>
</evidence>
<feature type="transmembrane region" description="Helical" evidence="10">
    <location>
        <begin position="44"/>
        <end position="61"/>
    </location>
</feature>
<evidence type="ECO:0000256" key="8">
    <source>
        <dbReference type="ARBA" id="ARBA00023136"/>
    </source>
</evidence>
<feature type="transmembrane region" description="Helical" evidence="10">
    <location>
        <begin position="266"/>
        <end position="282"/>
    </location>
</feature>
<feature type="transmembrane region" description="Helical" evidence="10">
    <location>
        <begin position="174"/>
        <end position="197"/>
    </location>
</feature>
<dbReference type="AlphaFoldDB" id="A0AAV0ZMG0"/>
<keyword evidence="2" id="KW-0813">Transport</keyword>
<dbReference type="InterPro" id="IPR006153">
    <property type="entry name" value="Cation/H_exchanger_TM"/>
</dbReference>